<dbReference type="PANTHER" id="PTHR31562">
    <property type="entry name" value="PROTEIN CBG18972"/>
    <property type="match status" value="1"/>
</dbReference>
<protein>
    <submittedName>
        <fullName evidence="2">Uncharacterized protein</fullName>
    </submittedName>
</protein>
<dbReference type="InterPro" id="IPR029044">
    <property type="entry name" value="Nucleotide-diphossugar_trans"/>
</dbReference>
<evidence type="ECO:0000313" key="2">
    <source>
        <dbReference type="WBParaSite" id="ACRNAN_scaffold5208.g23062.t1"/>
    </source>
</evidence>
<dbReference type="Proteomes" id="UP000887540">
    <property type="component" value="Unplaced"/>
</dbReference>
<proteinExistence type="predicted"/>
<accession>A0A914E156</accession>
<organism evidence="1 2">
    <name type="scientific">Acrobeloides nanus</name>
    <dbReference type="NCBI Taxonomy" id="290746"/>
    <lineage>
        <taxon>Eukaryota</taxon>
        <taxon>Metazoa</taxon>
        <taxon>Ecdysozoa</taxon>
        <taxon>Nematoda</taxon>
        <taxon>Chromadorea</taxon>
        <taxon>Rhabditida</taxon>
        <taxon>Tylenchina</taxon>
        <taxon>Cephalobomorpha</taxon>
        <taxon>Cephaloboidea</taxon>
        <taxon>Cephalobidae</taxon>
        <taxon>Acrobeloides</taxon>
    </lineage>
</organism>
<evidence type="ECO:0000313" key="1">
    <source>
        <dbReference type="Proteomes" id="UP000887540"/>
    </source>
</evidence>
<reference evidence="2" key="1">
    <citation type="submission" date="2022-11" db="UniProtKB">
        <authorList>
            <consortium name="WormBaseParasite"/>
        </authorList>
    </citation>
    <scope>IDENTIFICATION</scope>
</reference>
<sequence>MALFFSQQARVISGLRSQIANIINENVGKLTLQTHQVILNKTMDAINQIEAMLHQNNVRVREHGRLGLPILTNDPQIRKLLKCLENSVHVLCVLADAIAGGQGPAAAPEETQAITNDYPLTIISVERNASYKKLCPQNDFMFRRHCIVAEFLERHQEFDWVLFVDADMGVVNPSHFIEEYINEKVDLIFYERIFNYEIMAGSYLM</sequence>
<dbReference type="Gene3D" id="3.90.550.10">
    <property type="entry name" value="Spore Coat Polysaccharide Biosynthesis Protein SpsA, Chain A"/>
    <property type="match status" value="1"/>
</dbReference>
<name>A0A914E156_9BILA</name>
<dbReference type="AlphaFoldDB" id="A0A914E156"/>
<dbReference type="WBParaSite" id="ACRNAN_scaffold5208.g23062.t1">
    <property type="protein sequence ID" value="ACRNAN_scaffold5208.g23062.t1"/>
    <property type="gene ID" value="ACRNAN_scaffold5208.g23062"/>
</dbReference>
<dbReference type="InterPro" id="IPR004988">
    <property type="entry name" value="DUF273"/>
</dbReference>
<dbReference type="Pfam" id="PF03314">
    <property type="entry name" value="DUF273"/>
    <property type="match status" value="1"/>
</dbReference>
<keyword evidence="1" id="KW-1185">Reference proteome</keyword>
<dbReference type="PANTHER" id="PTHR31562:SF2">
    <property type="entry name" value="NUCLEOTIDE-DIPHOSPHO-SUGAR TRANSFERASE"/>
    <property type="match status" value="1"/>
</dbReference>